<dbReference type="GO" id="GO:0052689">
    <property type="term" value="F:carboxylic ester hydrolase activity"/>
    <property type="evidence" value="ECO:0007669"/>
    <property type="project" value="TreeGrafter"/>
</dbReference>
<dbReference type="Proteomes" id="UP000800035">
    <property type="component" value="Unassembled WGS sequence"/>
</dbReference>
<dbReference type="PROSITE" id="PS00122">
    <property type="entry name" value="CARBOXYLESTERASE_B_1"/>
    <property type="match status" value="1"/>
</dbReference>
<protein>
    <recommendedName>
        <fullName evidence="3">Carboxylic ester hydrolase</fullName>
        <ecNumber evidence="3">3.1.1.-</ecNumber>
    </recommendedName>
</protein>
<dbReference type="PANTHER" id="PTHR43918">
    <property type="entry name" value="ACETYLCHOLINESTERASE"/>
    <property type="match status" value="1"/>
</dbReference>
<feature type="chain" id="PRO_5025714864" description="Carboxylic ester hydrolase" evidence="3">
    <location>
        <begin position="19"/>
        <end position="601"/>
    </location>
</feature>
<evidence type="ECO:0000259" key="4">
    <source>
        <dbReference type="Pfam" id="PF00135"/>
    </source>
</evidence>
<evidence type="ECO:0000256" key="3">
    <source>
        <dbReference type="RuleBase" id="RU361235"/>
    </source>
</evidence>
<dbReference type="OrthoDB" id="408631at2759"/>
<evidence type="ECO:0000313" key="5">
    <source>
        <dbReference type="EMBL" id="KAF1961648.1"/>
    </source>
</evidence>
<accession>A0A6A5UA86</accession>
<feature type="signal peptide" evidence="3">
    <location>
        <begin position="1"/>
        <end position="18"/>
    </location>
</feature>
<dbReference type="InterPro" id="IPR029058">
    <property type="entry name" value="AB_hydrolase_fold"/>
</dbReference>
<reference evidence="5" key="1">
    <citation type="journal article" date="2020" name="Stud. Mycol.">
        <title>101 Dothideomycetes genomes: a test case for predicting lifestyles and emergence of pathogens.</title>
        <authorList>
            <person name="Haridas S."/>
            <person name="Albert R."/>
            <person name="Binder M."/>
            <person name="Bloem J."/>
            <person name="Labutti K."/>
            <person name="Salamov A."/>
            <person name="Andreopoulos B."/>
            <person name="Baker S."/>
            <person name="Barry K."/>
            <person name="Bills G."/>
            <person name="Bluhm B."/>
            <person name="Cannon C."/>
            <person name="Castanera R."/>
            <person name="Culley D."/>
            <person name="Daum C."/>
            <person name="Ezra D."/>
            <person name="Gonzalez J."/>
            <person name="Henrissat B."/>
            <person name="Kuo A."/>
            <person name="Liang C."/>
            <person name="Lipzen A."/>
            <person name="Lutzoni F."/>
            <person name="Magnuson J."/>
            <person name="Mondo S."/>
            <person name="Nolan M."/>
            <person name="Ohm R."/>
            <person name="Pangilinan J."/>
            <person name="Park H.-J."/>
            <person name="Ramirez L."/>
            <person name="Alfaro M."/>
            <person name="Sun H."/>
            <person name="Tritt A."/>
            <person name="Yoshinaga Y."/>
            <person name="Zwiers L.-H."/>
            <person name="Turgeon B."/>
            <person name="Goodwin S."/>
            <person name="Spatafora J."/>
            <person name="Crous P."/>
            <person name="Grigoriev I."/>
        </authorList>
    </citation>
    <scope>NUCLEOTIDE SEQUENCE</scope>
    <source>
        <strain evidence="5">CBS 675.92</strain>
    </source>
</reference>
<dbReference type="PANTHER" id="PTHR43918:SF4">
    <property type="entry name" value="CARBOXYLIC ESTER HYDROLASE"/>
    <property type="match status" value="1"/>
</dbReference>
<dbReference type="EC" id="3.1.1.-" evidence="3"/>
<evidence type="ECO:0000256" key="1">
    <source>
        <dbReference type="ARBA" id="ARBA00005964"/>
    </source>
</evidence>
<proteinExistence type="inferred from homology"/>
<dbReference type="AlphaFoldDB" id="A0A6A5UA86"/>
<sequence>MMKLLLFIFTAITSFTIAFPTAKSFDSGVIYTGIERNGIEVFLGIQYGEDTYGANRFAPPKPFIPKPGSSIDATKPGLPCPQQLGQWNAPLTLLNVTEVSEDCLNLNIARPAESKIPKEGLPVMVWIHGGSFWVGSNMEPTHQPDGLVRESVEAGNPVIHVAINYRLGFFGFSQNAALKEKKSENAGLRDQRLAIEWVRDHIKYFGGNGNKITIHGQSSGGLAVGIQLLAYGGTKPLPYQRGIAQSQALEPGIVAPITSDGQPLTLLGREAFRNVVTYLNCTSVTSNSTADIDKQEVIDCLRSKDTQTLLNASLATYIGDIAHNIGDVWLPSVDGDFLPDAPSKLLNEGRFGNATYMIGWMQGDLDYFTNFSISSESDVFDFIHAYLPGLDTELLTKQGGLLDRYPVSEFHPPAGTNLTANFYRASRIFRDIVMVCEPLYMAEALNRYGNQVYLYNWNQTILPPILTALYNISGLGVIHTSEFAYIYGNLSAYNVSEYPFNPSQQDYDLMHRGSRSWTAFAAKGRVDESDGGVKGLKQAYWGDEMYGAPDPGYPYIYTFGGDMEGLFPIEGNESPEVVRGQRLAERCAAWNTPKIISQIGF</sequence>
<keyword evidence="3" id="KW-0732">Signal</keyword>
<dbReference type="EMBL" id="ML976980">
    <property type="protein sequence ID" value="KAF1961648.1"/>
    <property type="molecule type" value="Genomic_DNA"/>
</dbReference>
<dbReference type="InterPro" id="IPR002018">
    <property type="entry name" value="CarbesteraseB"/>
</dbReference>
<keyword evidence="6" id="KW-1185">Reference proteome</keyword>
<dbReference type="SUPFAM" id="SSF53474">
    <property type="entry name" value="alpha/beta-Hydrolases"/>
    <property type="match status" value="1"/>
</dbReference>
<dbReference type="Gene3D" id="3.40.50.1820">
    <property type="entry name" value="alpha/beta hydrolase"/>
    <property type="match status" value="1"/>
</dbReference>
<name>A0A6A5UA86_9PLEO</name>
<feature type="domain" description="Carboxylesterase type B" evidence="4">
    <location>
        <begin position="37"/>
        <end position="525"/>
    </location>
</feature>
<comment type="similarity">
    <text evidence="1 3">Belongs to the type-B carboxylesterase/lipase family.</text>
</comment>
<evidence type="ECO:0000256" key="2">
    <source>
        <dbReference type="ARBA" id="ARBA00022801"/>
    </source>
</evidence>
<organism evidence="5 6">
    <name type="scientific">Byssothecium circinans</name>
    <dbReference type="NCBI Taxonomy" id="147558"/>
    <lineage>
        <taxon>Eukaryota</taxon>
        <taxon>Fungi</taxon>
        <taxon>Dikarya</taxon>
        <taxon>Ascomycota</taxon>
        <taxon>Pezizomycotina</taxon>
        <taxon>Dothideomycetes</taxon>
        <taxon>Pleosporomycetidae</taxon>
        <taxon>Pleosporales</taxon>
        <taxon>Massarineae</taxon>
        <taxon>Massarinaceae</taxon>
        <taxon>Byssothecium</taxon>
    </lineage>
</organism>
<evidence type="ECO:0000313" key="6">
    <source>
        <dbReference type="Proteomes" id="UP000800035"/>
    </source>
</evidence>
<keyword evidence="2 3" id="KW-0378">Hydrolase</keyword>
<dbReference type="InterPro" id="IPR019826">
    <property type="entry name" value="Carboxylesterase_B_AS"/>
</dbReference>
<dbReference type="Pfam" id="PF00135">
    <property type="entry name" value="COesterase"/>
    <property type="match status" value="1"/>
</dbReference>
<dbReference type="InterPro" id="IPR050654">
    <property type="entry name" value="AChE-related_enzymes"/>
</dbReference>
<gene>
    <name evidence="5" type="ORF">CC80DRAFT_488101</name>
</gene>